<dbReference type="PRINTS" id="PR00463">
    <property type="entry name" value="EP450I"/>
</dbReference>
<dbReference type="InterPro" id="IPR017972">
    <property type="entry name" value="Cyt_P450_CS"/>
</dbReference>
<dbReference type="AlphaFoldDB" id="A0AAW2YU28"/>
<evidence type="ECO:0000256" key="8">
    <source>
        <dbReference type="RuleBase" id="RU000461"/>
    </source>
</evidence>
<evidence type="ECO:0000313" key="10">
    <source>
        <dbReference type="Proteomes" id="UP001431209"/>
    </source>
</evidence>
<evidence type="ECO:0000256" key="7">
    <source>
        <dbReference type="PIRSR" id="PIRSR602401-1"/>
    </source>
</evidence>
<proteinExistence type="inferred from homology"/>
<evidence type="ECO:0000256" key="5">
    <source>
        <dbReference type="ARBA" id="ARBA00023004"/>
    </source>
</evidence>
<dbReference type="InterPro" id="IPR036396">
    <property type="entry name" value="Cyt_P450_sf"/>
</dbReference>
<dbReference type="PRINTS" id="PR00385">
    <property type="entry name" value="P450"/>
</dbReference>
<protein>
    <submittedName>
        <fullName evidence="9">Cytochrome P450</fullName>
    </submittedName>
</protein>
<dbReference type="GO" id="GO:0020037">
    <property type="term" value="F:heme binding"/>
    <property type="evidence" value="ECO:0007669"/>
    <property type="project" value="InterPro"/>
</dbReference>
<dbReference type="Pfam" id="PF00067">
    <property type="entry name" value="p450"/>
    <property type="match status" value="1"/>
</dbReference>
<keyword evidence="10" id="KW-1185">Reference proteome</keyword>
<comment type="similarity">
    <text evidence="1 8">Belongs to the cytochrome P450 family.</text>
</comment>
<keyword evidence="3 7" id="KW-0479">Metal-binding</keyword>
<comment type="caution">
    <text evidence="9">The sequence shown here is derived from an EMBL/GenBank/DDBJ whole genome shotgun (WGS) entry which is preliminary data.</text>
</comment>
<dbReference type="Gene3D" id="1.10.630.10">
    <property type="entry name" value="Cytochrome P450"/>
    <property type="match status" value="1"/>
</dbReference>
<gene>
    <name evidence="9" type="ORF">AKO1_011073</name>
</gene>
<evidence type="ECO:0000256" key="6">
    <source>
        <dbReference type="ARBA" id="ARBA00023033"/>
    </source>
</evidence>
<evidence type="ECO:0000256" key="3">
    <source>
        <dbReference type="ARBA" id="ARBA00022723"/>
    </source>
</evidence>
<dbReference type="PROSITE" id="PS00086">
    <property type="entry name" value="CYTOCHROME_P450"/>
    <property type="match status" value="1"/>
</dbReference>
<dbReference type="InterPro" id="IPR050196">
    <property type="entry name" value="Cytochrome_P450_Monoox"/>
</dbReference>
<dbReference type="PANTHER" id="PTHR24291">
    <property type="entry name" value="CYTOCHROME P450 FAMILY 4"/>
    <property type="match status" value="1"/>
</dbReference>
<dbReference type="PANTHER" id="PTHR24291:SF50">
    <property type="entry name" value="BIFUNCTIONAL ALBAFLAVENONE MONOOXYGENASE_TERPENE SYNTHASE"/>
    <property type="match status" value="1"/>
</dbReference>
<evidence type="ECO:0000256" key="2">
    <source>
        <dbReference type="ARBA" id="ARBA00022617"/>
    </source>
</evidence>
<keyword evidence="2 7" id="KW-0349">Heme</keyword>
<dbReference type="SUPFAM" id="SSF48264">
    <property type="entry name" value="Cytochrome P450"/>
    <property type="match status" value="1"/>
</dbReference>
<dbReference type="Proteomes" id="UP001431209">
    <property type="component" value="Unassembled WGS sequence"/>
</dbReference>
<evidence type="ECO:0000256" key="4">
    <source>
        <dbReference type="ARBA" id="ARBA00023002"/>
    </source>
</evidence>
<sequence>MMFVPKGSLSFIPFVNRYLSDVEYFKNEIQRIIDHRARNKDSSSKDILSLLLDGAGNNLTQEKEDLAPLSHSELISNCFIMIVAGHETTARTLAFALYLLAKHPDIQRTAQDQIDTIGLNYDSLTHVTNIIKETLRLYPAAVAILRMTTQDIEFKGTKLNKGVYVLYMWYLAHIDDKYWDRALEFIPDRWTTDKRNHEFHYSPFGVGKRSCIGKKFSEIEMVVVLSMILKRYNIKFEKEPYDLDLMVNITLRSKNPIHLVFERRDEE</sequence>
<organism evidence="9 10">
    <name type="scientific">Acrasis kona</name>
    <dbReference type="NCBI Taxonomy" id="1008807"/>
    <lineage>
        <taxon>Eukaryota</taxon>
        <taxon>Discoba</taxon>
        <taxon>Heterolobosea</taxon>
        <taxon>Tetramitia</taxon>
        <taxon>Eutetramitia</taxon>
        <taxon>Acrasidae</taxon>
        <taxon>Acrasis</taxon>
    </lineage>
</organism>
<dbReference type="GO" id="GO:0005506">
    <property type="term" value="F:iron ion binding"/>
    <property type="evidence" value="ECO:0007669"/>
    <property type="project" value="InterPro"/>
</dbReference>
<comment type="cofactor">
    <cofactor evidence="7">
        <name>heme</name>
        <dbReference type="ChEBI" id="CHEBI:30413"/>
    </cofactor>
</comment>
<keyword evidence="6 8" id="KW-0503">Monooxygenase</keyword>
<keyword evidence="4 8" id="KW-0560">Oxidoreductase</keyword>
<evidence type="ECO:0000256" key="1">
    <source>
        <dbReference type="ARBA" id="ARBA00010617"/>
    </source>
</evidence>
<keyword evidence="5 7" id="KW-0408">Iron</keyword>
<dbReference type="EMBL" id="JAOPGA020000657">
    <property type="protein sequence ID" value="KAL0480466.1"/>
    <property type="molecule type" value="Genomic_DNA"/>
</dbReference>
<dbReference type="InterPro" id="IPR001128">
    <property type="entry name" value="Cyt_P450"/>
</dbReference>
<dbReference type="InterPro" id="IPR002401">
    <property type="entry name" value="Cyt_P450_E_grp-I"/>
</dbReference>
<dbReference type="GO" id="GO:0004497">
    <property type="term" value="F:monooxygenase activity"/>
    <property type="evidence" value="ECO:0007669"/>
    <property type="project" value="UniProtKB-KW"/>
</dbReference>
<name>A0AAW2YU28_9EUKA</name>
<dbReference type="GO" id="GO:0016705">
    <property type="term" value="F:oxidoreductase activity, acting on paired donors, with incorporation or reduction of molecular oxygen"/>
    <property type="evidence" value="ECO:0007669"/>
    <property type="project" value="InterPro"/>
</dbReference>
<evidence type="ECO:0000313" key="9">
    <source>
        <dbReference type="EMBL" id="KAL0480466.1"/>
    </source>
</evidence>
<reference evidence="9 10" key="1">
    <citation type="submission" date="2024-03" db="EMBL/GenBank/DDBJ databases">
        <title>The Acrasis kona genome and developmental transcriptomes reveal deep origins of eukaryotic multicellular pathways.</title>
        <authorList>
            <person name="Sheikh S."/>
            <person name="Fu C.-J."/>
            <person name="Brown M.W."/>
            <person name="Baldauf S.L."/>
        </authorList>
    </citation>
    <scope>NUCLEOTIDE SEQUENCE [LARGE SCALE GENOMIC DNA]</scope>
    <source>
        <strain evidence="9 10">ATCC MYA-3509</strain>
    </source>
</reference>
<feature type="binding site" description="axial binding residue" evidence="7">
    <location>
        <position position="211"/>
    </location>
    <ligand>
        <name>heme</name>
        <dbReference type="ChEBI" id="CHEBI:30413"/>
    </ligand>
    <ligandPart>
        <name>Fe</name>
        <dbReference type="ChEBI" id="CHEBI:18248"/>
    </ligandPart>
</feature>
<accession>A0AAW2YU28</accession>